<dbReference type="Pfam" id="PF01103">
    <property type="entry name" value="Omp85"/>
    <property type="match status" value="1"/>
</dbReference>
<feature type="domain" description="POTRA" evidence="7">
    <location>
        <begin position="114"/>
        <end position="185"/>
    </location>
</feature>
<evidence type="ECO:0000256" key="5">
    <source>
        <dbReference type="ARBA" id="ARBA00023237"/>
    </source>
</evidence>
<dbReference type="InterPro" id="IPR000184">
    <property type="entry name" value="Bac_surfAg_D15"/>
</dbReference>
<dbReference type="EMBL" id="JBIPKE010000012">
    <property type="protein sequence ID" value="MFH6982543.1"/>
    <property type="molecule type" value="Genomic_DNA"/>
</dbReference>
<evidence type="ECO:0000313" key="9">
    <source>
        <dbReference type="Proteomes" id="UP001610063"/>
    </source>
</evidence>
<keyword evidence="9" id="KW-1185">Reference proteome</keyword>
<dbReference type="Pfam" id="PF07244">
    <property type="entry name" value="POTRA"/>
    <property type="match status" value="1"/>
</dbReference>
<feature type="domain" description="Bacterial surface antigen (D15)" evidence="6">
    <location>
        <begin position="436"/>
        <end position="792"/>
    </location>
</feature>
<keyword evidence="3" id="KW-0732">Signal</keyword>
<accession>A0ABW7N4N2</accession>
<protein>
    <submittedName>
        <fullName evidence="8">BamA/TamA family outer membrane protein</fullName>
    </submittedName>
</protein>
<dbReference type="PROSITE" id="PS51257">
    <property type="entry name" value="PROKAR_LIPOPROTEIN"/>
    <property type="match status" value="1"/>
</dbReference>
<dbReference type="PANTHER" id="PTHR12815">
    <property type="entry name" value="SORTING AND ASSEMBLY MACHINERY SAMM50 PROTEIN FAMILY MEMBER"/>
    <property type="match status" value="1"/>
</dbReference>
<dbReference type="PANTHER" id="PTHR12815:SF47">
    <property type="entry name" value="TRANSLOCATION AND ASSEMBLY MODULE SUBUNIT TAMA"/>
    <property type="match status" value="1"/>
</dbReference>
<evidence type="ECO:0000256" key="4">
    <source>
        <dbReference type="ARBA" id="ARBA00023136"/>
    </source>
</evidence>
<sequence>MKIKILLLFITVSVSSCIGTKYLKKDETILYKQNIKSEGPINEESLQTQLTQTPNSRLLGLPIAHLVHVYKWGESNLDSAKLLRKRERITLKYDKKIAGAKSDSRKTKLTSKKIQKTEKIEKTLREGNQLMRWGEQLAVFDSTQLINSTINLRNYLFSKGYFNAKISTNVTHRNQRTFVTYKILESKPYTIDSIVYKIQDKQVKSLFEANINQQKMVGKQYDQELFGKERDRVYDLMSNNGYYDFKKQYVLFEVDSTQLDDRRLLIRENIANPPGKSQHRTFRMDSVIFSNETALTNSQNRQTEEYHDITYSFTNDKYPERLLSWRIFLEKDSLYSKQNTLETQKQLSYLDIFKFVNINYDSSGGEFIANIFTSPLKKYQTSTDMGLSVLEHAQGPPGPFFNFNAKSRNVFGGLEIIQLDGNASIQGIKSVSEDNTNYSRFQYGGQLSVTFPQFLFPMRESQRAAIGRYNPRTKIATGVNFEDRKDEYTRTTFNGSMSYIWQVKESTQFTLKPFDLSYINSINSDSFADTLKALEDSGNQSLVSSFQSSFVSFTSFSTQFNQNNYGLGGRTNSGLWQGYIETGGNLQSILGKKPLSNSFDSLEYYHYVKASVDVRRTNRLSSKSSLAYRLNLGMAYAYGSNKALPYEKYFFAGGSNSIRAWQPRRLGPGAYAVYSTSDDGGDIEVNNSREQPGDIIMEASVEFRRDLVGFIDYALFIDAGNIWLWNSETVEKETDGYGNGTNDDGVFRLKTFPKEIAVGAGFGLRFDFSFLVLRTDIAYKMVDPAYPLGQRFILGDYQLNDLWDFKNRAAVNIGIGYPF</sequence>
<evidence type="ECO:0000259" key="6">
    <source>
        <dbReference type="Pfam" id="PF01103"/>
    </source>
</evidence>
<organism evidence="8 9">
    <name type="scientific">Marinoscillum luteum</name>
    <dbReference type="NCBI Taxonomy" id="861051"/>
    <lineage>
        <taxon>Bacteria</taxon>
        <taxon>Pseudomonadati</taxon>
        <taxon>Bacteroidota</taxon>
        <taxon>Cytophagia</taxon>
        <taxon>Cytophagales</taxon>
        <taxon>Reichenbachiellaceae</taxon>
        <taxon>Marinoscillum</taxon>
    </lineage>
</organism>
<dbReference type="Gene3D" id="2.40.160.50">
    <property type="entry name" value="membrane protein fhac: a member of the omp85/tpsb transporter family"/>
    <property type="match status" value="1"/>
</dbReference>
<proteinExistence type="predicted"/>
<keyword evidence="5" id="KW-0998">Cell outer membrane</keyword>
<dbReference type="InterPro" id="IPR039910">
    <property type="entry name" value="D15-like"/>
</dbReference>
<comment type="caution">
    <text evidence="8">The sequence shown here is derived from an EMBL/GenBank/DDBJ whole genome shotgun (WGS) entry which is preliminary data.</text>
</comment>
<reference evidence="8 9" key="1">
    <citation type="journal article" date="2013" name="Int. J. Syst. Evol. Microbiol.">
        <title>Marinoscillum luteum sp. nov., isolated from marine sediment.</title>
        <authorList>
            <person name="Cha I.T."/>
            <person name="Park S.J."/>
            <person name="Kim S.J."/>
            <person name="Kim J.G."/>
            <person name="Jung M.Y."/>
            <person name="Shin K.S."/>
            <person name="Kwon K.K."/>
            <person name="Yang S.H."/>
            <person name="Seo Y.S."/>
            <person name="Rhee S.K."/>
        </authorList>
    </citation>
    <scope>NUCLEOTIDE SEQUENCE [LARGE SCALE GENOMIC DNA]</scope>
    <source>
        <strain evidence="8 9">KCTC 23939</strain>
    </source>
</reference>
<keyword evidence="2" id="KW-0812">Transmembrane</keyword>
<dbReference type="RefSeq" id="WP_395416234.1">
    <property type="nucleotide sequence ID" value="NZ_JBIPKE010000012.1"/>
</dbReference>
<name>A0ABW7N4N2_9BACT</name>
<dbReference type="Proteomes" id="UP001610063">
    <property type="component" value="Unassembled WGS sequence"/>
</dbReference>
<keyword evidence="4" id="KW-0472">Membrane</keyword>
<comment type="subcellular location">
    <subcellularLocation>
        <location evidence="1">Membrane</location>
    </subcellularLocation>
</comment>
<evidence type="ECO:0000256" key="1">
    <source>
        <dbReference type="ARBA" id="ARBA00004370"/>
    </source>
</evidence>
<evidence type="ECO:0000256" key="3">
    <source>
        <dbReference type="ARBA" id="ARBA00022729"/>
    </source>
</evidence>
<evidence type="ECO:0000313" key="8">
    <source>
        <dbReference type="EMBL" id="MFH6982543.1"/>
    </source>
</evidence>
<evidence type="ECO:0000256" key="2">
    <source>
        <dbReference type="ARBA" id="ARBA00022692"/>
    </source>
</evidence>
<gene>
    <name evidence="8" type="ORF">ACHKAR_03790</name>
</gene>
<evidence type="ECO:0000259" key="7">
    <source>
        <dbReference type="Pfam" id="PF07244"/>
    </source>
</evidence>
<dbReference type="InterPro" id="IPR010827">
    <property type="entry name" value="BamA/TamA_POTRA"/>
</dbReference>